<reference evidence="2" key="1">
    <citation type="submission" date="2021-03" db="EMBL/GenBank/DDBJ databases">
        <title>Draft genome sequence of rust myrtle Austropuccinia psidii MF-1, a brazilian biotype.</title>
        <authorList>
            <person name="Quecine M.C."/>
            <person name="Pachon D.M.R."/>
            <person name="Bonatelli M.L."/>
            <person name="Correr F.H."/>
            <person name="Franceschini L.M."/>
            <person name="Leite T.F."/>
            <person name="Margarido G.R.A."/>
            <person name="Almeida C.A."/>
            <person name="Ferrarezi J.A."/>
            <person name="Labate C.A."/>
        </authorList>
    </citation>
    <scope>NUCLEOTIDE SEQUENCE</scope>
    <source>
        <strain evidence="2">MF-1</strain>
    </source>
</reference>
<sequence length="150" mass="17466">MGAEKTEDLLMGWKPMSCKGKVQQIKSWLKNQSILSKDQKKKLDQGKDNSPVEVPQASTSKNLPQQATNKDKKAPKSNQKDKKKPNSKWNRPYPQNYRIPKNEKTAMENVLNMARALIEFKNKEEERMNQSFPEKIDFVKLVTHFETFNK</sequence>
<dbReference type="AlphaFoldDB" id="A0A9Q3GNG8"/>
<name>A0A9Q3GNG8_9BASI</name>
<dbReference type="EMBL" id="AVOT02003384">
    <property type="protein sequence ID" value="MBW0473349.1"/>
    <property type="molecule type" value="Genomic_DNA"/>
</dbReference>
<keyword evidence="3" id="KW-1185">Reference proteome</keyword>
<comment type="caution">
    <text evidence="2">The sequence shown here is derived from an EMBL/GenBank/DDBJ whole genome shotgun (WGS) entry which is preliminary data.</text>
</comment>
<evidence type="ECO:0000313" key="3">
    <source>
        <dbReference type="Proteomes" id="UP000765509"/>
    </source>
</evidence>
<organism evidence="2 3">
    <name type="scientific">Austropuccinia psidii MF-1</name>
    <dbReference type="NCBI Taxonomy" id="1389203"/>
    <lineage>
        <taxon>Eukaryota</taxon>
        <taxon>Fungi</taxon>
        <taxon>Dikarya</taxon>
        <taxon>Basidiomycota</taxon>
        <taxon>Pucciniomycotina</taxon>
        <taxon>Pucciniomycetes</taxon>
        <taxon>Pucciniales</taxon>
        <taxon>Sphaerophragmiaceae</taxon>
        <taxon>Austropuccinia</taxon>
    </lineage>
</organism>
<feature type="region of interest" description="Disordered" evidence="1">
    <location>
        <begin position="36"/>
        <end position="104"/>
    </location>
</feature>
<accession>A0A9Q3GNG8</accession>
<evidence type="ECO:0000313" key="2">
    <source>
        <dbReference type="EMBL" id="MBW0473349.1"/>
    </source>
</evidence>
<dbReference type="Proteomes" id="UP000765509">
    <property type="component" value="Unassembled WGS sequence"/>
</dbReference>
<feature type="compositionally biased region" description="Polar residues" evidence="1">
    <location>
        <begin position="56"/>
        <end position="68"/>
    </location>
</feature>
<gene>
    <name evidence="2" type="ORF">O181_013064</name>
</gene>
<feature type="compositionally biased region" description="Basic and acidic residues" evidence="1">
    <location>
        <begin position="69"/>
        <end position="80"/>
    </location>
</feature>
<feature type="compositionally biased region" description="Basic and acidic residues" evidence="1">
    <location>
        <begin position="37"/>
        <end position="47"/>
    </location>
</feature>
<evidence type="ECO:0000256" key="1">
    <source>
        <dbReference type="SAM" id="MobiDB-lite"/>
    </source>
</evidence>
<protein>
    <submittedName>
        <fullName evidence="2">Uncharacterized protein</fullName>
    </submittedName>
</protein>
<proteinExistence type="predicted"/>